<gene>
    <name evidence="4" type="ORF">F0L68_31910</name>
</gene>
<proteinExistence type="predicted"/>
<evidence type="ECO:0000313" key="5">
    <source>
        <dbReference type="Proteomes" id="UP000323454"/>
    </source>
</evidence>
<dbReference type="Gene3D" id="1.10.357.10">
    <property type="entry name" value="Tetracycline Repressor, domain 2"/>
    <property type="match status" value="1"/>
</dbReference>
<dbReference type="AlphaFoldDB" id="A0A5B2WSS2"/>
<keyword evidence="5" id="KW-1185">Reference proteome</keyword>
<evidence type="ECO:0000313" key="4">
    <source>
        <dbReference type="EMBL" id="KAA2253880.1"/>
    </source>
</evidence>
<accession>A0A5B2WSS2</accession>
<dbReference type="RefSeq" id="WP_149853574.1">
    <property type="nucleotide sequence ID" value="NZ_VUOB01000064.1"/>
</dbReference>
<evidence type="ECO:0000259" key="3">
    <source>
        <dbReference type="PROSITE" id="PS50977"/>
    </source>
</evidence>
<dbReference type="PANTHER" id="PTHR30055">
    <property type="entry name" value="HTH-TYPE TRANSCRIPTIONAL REGULATOR RUTR"/>
    <property type="match status" value="1"/>
</dbReference>
<dbReference type="Pfam" id="PF00440">
    <property type="entry name" value="TetR_N"/>
    <property type="match status" value="1"/>
</dbReference>
<dbReference type="PANTHER" id="PTHR30055:SF219">
    <property type="entry name" value="TRANSCRIPTIONAL REGULATORY PROTEIN"/>
    <property type="match status" value="1"/>
</dbReference>
<dbReference type="InterPro" id="IPR009057">
    <property type="entry name" value="Homeodomain-like_sf"/>
</dbReference>
<comment type="caution">
    <text evidence="4">The sequence shown here is derived from an EMBL/GenBank/DDBJ whole genome shotgun (WGS) entry which is preliminary data.</text>
</comment>
<dbReference type="OrthoDB" id="5177743at2"/>
<name>A0A5B2WSS2_9PSEU</name>
<feature type="DNA-binding region" description="H-T-H motif" evidence="2">
    <location>
        <begin position="25"/>
        <end position="44"/>
    </location>
</feature>
<protein>
    <submittedName>
        <fullName evidence="4">TetR/AcrR family transcriptional regulator</fullName>
    </submittedName>
</protein>
<dbReference type="SUPFAM" id="SSF46689">
    <property type="entry name" value="Homeodomain-like"/>
    <property type="match status" value="1"/>
</dbReference>
<feature type="domain" description="HTH tetR-type" evidence="3">
    <location>
        <begin position="2"/>
        <end position="62"/>
    </location>
</feature>
<evidence type="ECO:0000256" key="2">
    <source>
        <dbReference type="PROSITE-ProRule" id="PRU00335"/>
    </source>
</evidence>
<reference evidence="4 5" key="1">
    <citation type="submission" date="2019-09" db="EMBL/GenBank/DDBJ databases">
        <title>Goodfellowia gen. nov., a new genus of the Pseudonocardineae related to Actinoalloteichus, containing Goodfellowia coeruleoviolacea gen. nov., comb. nov. gen. nov., comb. nov.</title>
        <authorList>
            <person name="Labeda D."/>
        </authorList>
    </citation>
    <scope>NUCLEOTIDE SEQUENCE [LARGE SCALE GENOMIC DNA]</scope>
    <source>
        <strain evidence="4 5">AN110305</strain>
    </source>
</reference>
<dbReference type="PROSITE" id="PS50977">
    <property type="entry name" value="HTH_TETR_2"/>
    <property type="match status" value="1"/>
</dbReference>
<keyword evidence="1 2" id="KW-0238">DNA-binding</keyword>
<dbReference type="InterPro" id="IPR001647">
    <property type="entry name" value="HTH_TetR"/>
</dbReference>
<dbReference type="EMBL" id="VUOB01000064">
    <property type="protein sequence ID" value="KAA2253880.1"/>
    <property type="molecule type" value="Genomic_DNA"/>
</dbReference>
<sequence>MTDSKARLLEAAGDYVAANGVGDLSLRRLATAIGTSHRMLIYHFGSKEGLLVEVIRAMERRERAAVVALHLDGERTPGDLIRRCWQRLSDPAQWPHERLFFELYGQALQGYPGTGPLLESVVDAWLEPLVESGVRRGLPPELARSNGRLILAVTRGLLLDLLATGDRDGVDLAMERFIAGYEAAGAPTR</sequence>
<dbReference type="GO" id="GO:0000976">
    <property type="term" value="F:transcription cis-regulatory region binding"/>
    <property type="evidence" value="ECO:0007669"/>
    <property type="project" value="TreeGrafter"/>
</dbReference>
<organism evidence="4 5">
    <name type="scientific">Solihabitans fulvus</name>
    <dbReference type="NCBI Taxonomy" id="1892852"/>
    <lineage>
        <taxon>Bacteria</taxon>
        <taxon>Bacillati</taxon>
        <taxon>Actinomycetota</taxon>
        <taxon>Actinomycetes</taxon>
        <taxon>Pseudonocardiales</taxon>
        <taxon>Pseudonocardiaceae</taxon>
        <taxon>Solihabitans</taxon>
    </lineage>
</organism>
<dbReference type="Proteomes" id="UP000323454">
    <property type="component" value="Unassembled WGS sequence"/>
</dbReference>
<reference evidence="4 5" key="2">
    <citation type="submission" date="2019-09" db="EMBL/GenBank/DDBJ databases">
        <authorList>
            <person name="Jin C."/>
        </authorList>
    </citation>
    <scope>NUCLEOTIDE SEQUENCE [LARGE SCALE GENOMIC DNA]</scope>
    <source>
        <strain evidence="4 5">AN110305</strain>
    </source>
</reference>
<evidence type="ECO:0000256" key="1">
    <source>
        <dbReference type="ARBA" id="ARBA00023125"/>
    </source>
</evidence>
<dbReference type="GO" id="GO:0003700">
    <property type="term" value="F:DNA-binding transcription factor activity"/>
    <property type="evidence" value="ECO:0007669"/>
    <property type="project" value="TreeGrafter"/>
</dbReference>
<dbReference type="InterPro" id="IPR050109">
    <property type="entry name" value="HTH-type_TetR-like_transc_reg"/>
</dbReference>